<accession>A0AB39KRF0</accession>
<dbReference type="PRINTS" id="PR00385">
    <property type="entry name" value="P450"/>
</dbReference>
<proteinExistence type="inferred from homology"/>
<dbReference type="GO" id="GO:0020037">
    <property type="term" value="F:heme binding"/>
    <property type="evidence" value="ECO:0007669"/>
    <property type="project" value="InterPro"/>
</dbReference>
<keyword evidence="2" id="KW-0408">Iron</keyword>
<dbReference type="RefSeq" id="WP_369059092.1">
    <property type="nucleotide sequence ID" value="NZ_CP158375.1"/>
</dbReference>
<dbReference type="PANTHER" id="PTHR46696:SF1">
    <property type="entry name" value="CYTOCHROME P450 YJIB-RELATED"/>
    <property type="match status" value="1"/>
</dbReference>
<keyword evidence="2" id="KW-0560">Oxidoreductase</keyword>
<comment type="similarity">
    <text evidence="1 2">Belongs to the cytochrome P450 family.</text>
</comment>
<dbReference type="Gene3D" id="1.10.630.10">
    <property type="entry name" value="Cytochrome P450"/>
    <property type="match status" value="1"/>
</dbReference>
<dbReference type="InterPro" id="IPR001128">
    <property type="entry name" value="Cyt_P450"/>
</dbReference>
<dbReference type="SUPFAM" id="SSF48264">
    <property type="entry name" value="Cytochrome P450"/>
    <property type="match status" value="1"/>
</dbReference>
<protein>
    <submittedName>
        <fullName evidence="3">Cytochrome P450</fullName>
    </submittedName>
</protein>
<dbReference type="EMBL" id="CP158375">
    <property type="protein sequence ID" value="XDO96238.1"/>
    <property type="molecule type" value="Genomic_DNA"/>
</dbReference>
<dbReference type="InterPro" id="IPR036396">
    <property type="entry name" value="Cyt_P450_sf"/>
</dbReference>
<dbReference type="PROSITE" id="PS00086">
    <property type="entry name" value="CYTOCHROME_P450"/>
    <property type="match status" value="1"/>
</dbReference>
<name>A0AB39KRF0_9CAUL</name>
<dbReference type="GO" id="GO:0005506">
    <property type="term" value="F:iron ion binding"/>
    <property type="evidence" value="ECO:0007669"/>
    <property type="project" value="InterPro"/>
</dbReference>
<evidence type="ECO:0000313" key="3">
    <source>
        <dbReference type="EMBL" id="XDO96238.1"/>
    </source>
</evidence>
<dbReference type="InterPro" id="IPR017972">
    <property type="entry name" value="Cyt_P450_CS"/>
</dbReference>
<sequence>MSQDPIPKASSLPVVSHAELDANPHEALRRWRAAAPAIERDDGVCIVLRADGVEDLLFDPRTQQLDGATYAAIRGVPQGALHDLLSTSMLLSNAPRHKPRRAPMSRMMSARAIDALRPLIRSLAESLIDEFENDGEVELVSRFAAPLPPLVISHVLGAPAKDAPEFSRWVYQVSPAFSAASPAQDIPQMIEGAESLTRYAEALLDAAPSAAQAGAGLSGLLESVFVGELSQAEAKAQLATVILGGSDTTRTAIASVVALTLAHGCPWSLFAADPRLSAAAVSEALRYDPPVGSVPRFSLEDIVLDGFTIPAGRMVSLSTLSALRDPGRFADPDRFDIHRADQPRWPVAFGGGVHRCLGEALARAELEECLMALSRRFPTMRLIGSPPKLRGYAGIRGLDELHLAW</sequence>
<reference evidence="3" key="1">
    <citation type="submission" date="2024-06" db="EMBL/GenBank/DDBJ databases">
        <title>Caulobacter inopinatus, sp. nov.</title>
        <authorList>
            <person name="Donachie S.P."/>
        </authorList>
    </citation>
    <scope>NUCLEOTIDE SEQUENCE</scope>
    <source>
        <strain evidence="3">73W</strain>
    </source>
</reference>
<keyword evidence="2" id="KW-0479">Metal-binding</keyword>
<gene>
    <name evidence="3" type="ORF">ABOZ73_15870</name>
</gene>
<evidence type="ECO:0000256" key="2">
    <source>
        <dbReference type="RuleBase" id="RU000461"/>
    </source>
</evidence>
<evidence type="ECO:0000256" key="1">
    <source>
        <dbReference type="ARBA" id="ARBA00010617"/>
    </source>
</evidence>
<keyword evidence="2" id="KW-0349">Heme</keyword>
<organism evidence="3">
    <name type="scientific">Caulobacter sp. 73W</name>
    <dbReference type="NCBI Taxonomy" id="3161137"/>
    <lineage>
        <taxon>Bacteria</taxon>
        <taxon>Pseudomonadati</taxon>
        <taxon>Pseudomonadota</taxon>
        <taxon>Alphaproteobacteria</taxon>
        <taxon>Caulobacterales</taxon>
        <taxon>Caulobacteraceae</taxon>
        <taxon>Caulobacter</taxon>
    </lineage>
</organism>
<dbReference type="AlphaFoldDB" id="A0AB39KRF0"/>
<dbReference type="Pfam" id="PF00067">
    <property type="entry name" value="p450"/>
    <property type="match status" value="1"/>
</dbReference>
<dbReference type="PANTHER" id="PTHR46696">
    <property type="entry name" value="P450, PUTATIVE (EUROFUNG)-RELATED"/>
    <property type="match status" value="1"/>
</dbReference>
<dbReference type="GO" id="GO:0004497">
    <property type="term" value="F:monooxygenase activity"/>
    <property type="evidence" value="ECO:0007669"/>
    <property type="project" value="UniProtKB-KW"/>
</dbReference>
<dbReference type="GO" id="GO:0016705">
    <property type="term" value="F:oxidoreductase activity, acting on paired donors, with incorporation or reduction of molecular oxygen"/>
    <property type="evidence" value="ECO:0007669"/>
    <property type="project" value="InterPro"/>
</dbReference>
<keyword evidence="2" id="KW-0503">Monooxygenase</keyword>